<dbReference type="RefSeq" id="WP_220253699.1">
    <property type="nucleotide sequence ID" value="NZ_JAICCF010000008.1"/>
</dbReference>
<feature type="transmembrane region" description="Helical" evidence="1">
    <location>
        <begin position="22"/>
        <end position="45"/>
    </location>
</feature>
<gene>
    <name evidence="2" type="ORF">K1Y79_28820</name>
</gene>
<keyword evidence="1" id="KW-1133">Transmembrane helix</keyword>
<accession>A0ABS7GKY3</accession>
<keyword evidence="1" id="KW-0472">Membrane</keyword>
<keyword evidence="1" id="KW-0812">Transmembrane</keyword>
<evidence type="ECO:0008006" key="4">
    <source>
        <dbReference type="Google" id="ProtNLM"/>
    </source>
</evidence>
<keyword evidence="3" id="KW-1185">Reference proteome</keyword>
<organism evidence="2 3">
    <name type="scientific">Chitinophaga rhizophila</name>
    <dbReference type="NCBI Taxonomy" id="2866212"/>
    <lineage>
        <taxon>Bacteria</taxon>
        <taxon>Pseudomonadati</taxon>
        <taxon>Bacteroidota</taxon>
        <taxon>Chitinophagia</taxon>
        <taxon>Chitinophagales</taxon>
        <taxon>Chitinophagaceae</taxon>
        <taxon>Chitinophaga</taxon>
    </lineage>
</organism>
<sequence length="294" mass="33829">MTENNSPVISQEWVTIKTLKTVSGAALCCWLTTIFFDLVCFTPIANIRIRSLLILIITALSCIGLAIYKVSSLGGKKTKIRWMLVIPNAMLIYIHALGFHVESKELAMRANASDAKKEVNTQANVLSVFSFLAKQTSWIPNKELINKTRIFNQEQQRLKNANKVLEDSIRHFNNSSHIIQTITPKLNINDQDSAMYYLKLYNNCVKTNTALQGRIDSIASMTSMLKSINYKRDENKDSLLIRKIEEKNMLINKWNRLMKGSNMAYQNAEVERIINWHMSDENYYRKLFSPIQLQ</sequence>
<protein>
    <recommendedName>
        <fullName evidence="4">DUF4407 domain-containing protein</fullName>
    </recommendedName>
</protein>
<dbReference type="EMBL" id="JAICCF010000008">
    <property type="protein sequence ID" value="MBW8688372.1"/>
    <property type="molecule type" value="Genomic_DNA"/>
</dbReference>
<feature type="transmembrane region" description="Helical" evidence="1">
    <location>
        <begin position="80"/>
        <end position="99"/>
    </location>
</feature>
<dbReference type="Proteomes" id="UP000812961">
    <property type="component" value="Unassembled WGS sequence"/>
</dbReference>
<evidence type="ECO:0000313" key="2">
    <source>
        <dbReference type="EMBL" id="MBW8688372.1"/>
    </source>
</evidence>
<evidence type="ECO:0000313" key="3">
    <source>
        <dbReference type="Proteomes" id="UP000812961"/>
    </source>
</evidence>
<feature type="transmembrane region" description="Helical" evidence="1">
    <location>
        <begin position="52"/>
        <end position="68"/>
    </location>
</feature>
<proteinExistence type="predicted"/>
<comment type="caution">
    <text evidence="2">The sequence shown here is derived from an EMBL/GenBank/DDBJ whole genome shotgun (WGS) entry which is preliminary data.</text>
</comment>
<evidence type="ECO:0000256" key="1">
    <source>
        <dbReference type="SAM" id="Phobius"/>
    </source>
</evidence>
<name>A0ABS7GKY3_9BACT</name>
<reference evidence="2 3" key="1">
    <citation type="submission" date="2021-08" db="EMBL/GenBank/DDBJ databases">
        <title>The genome sequence of Chitinophaga sp. B61.</title>
        <authorList>
            <person name="Zhang X."/>
        </authorList>
    </citation>
    <scope>NUCLEOTIDE SEQUENCE [LARGE SCALE GENOMIC DNA]</scope>
    <source>
        <strain evidence="2 3">B61</strain>
    </source>
</reference>